<evidence type="ECO:0000313" key="6">
    <source>
        <dbReference type="EMBL" id="KAF5900112.1"/>
    </source>
</evidence>
<keyword evidence="2" id="KW-0009">Actin-binding</keyword>
<feature type="region of interest" description="Disordered" evidence="4">
    <location>
        <begin position="676"/>
        <end position="695"/>
    </location>
</feature>
<dbReference type="CDD" id="cd00176">
    <property type="entry name" value="SPEC"/>
    <property type="match status" value="2"/>
</dbReference>
<keyword evidence="3" id="KW-0175">Coiled coil</keyword>
<dbReference type="GO" id="GO:0003779">
    <property type="term" value="F:actin binding"/>
    <property type="evidence" value="ECO:0007669"/>
    <property type="project" value="UniProtKB-KW"/>
</dbReference>
<feature type="coiled-coil region" evidence="3">
    <location>
        <begin position="258"/>
        <end position="285"/>
    </location>
</feature>
<dbReference type="SMART" id="SM00150">
    <property type="entry name" value="SPEC"/>
    <property type="match status" value="3"/>
</dbReference>
<reference evidence="6" key="1">
    <citation type="submission" date="2020-07" db="EMBL/GenBank/DDBJ databases">
        <title>Clarias magur genome sequencing, assembly and annotation.</title>
        <authorList>
            <person name="Kushwaha B."/>
            <person name="Kumar R."/>
            <person name="Das P."/>
            <person name="Joshi C.G."/>
            <person name="Kumar D."/>
            <person name="Nagpure N.S."/>
            <person name="Pandey M."/>
            <person name="Agarwal S."/>
            <person name="Srivastava S."/>
            <person name="Singh M."/>
            <person name="Sahoo L."/>
            <person name="Jayasankar P."/>
            <person name="Meher P.K."/>
            <person name="Koringa P.G."/>
            <person name="Iquebal M.A."/>
            <person name="Das S.P."/>
            <person name="Bit A."/>
            <person name="Patnaik S."/>
            <person name="Patel N."/>
            <person name="Shah T.M."/>
            <person name="Hinsu A."/>
            <person name="Jena J.K."/>
        </authorList>
    </citation>
    <scope>NUCLEOTIDE SEQUENCE</scope>
    <source>
        <strain evidence="6">CIFAMagur01</strain>
        <tissue evidence="6">Testis</tissue>
    </source>
</reference>
<dbReference type="FunFam" id="1.10.418.10:FF:000089">
    <property type="entry name" value="Spectrin beta chain"/>
    <property type="match status" value="1"/>
</dbReference>
<accession>A0A8J4UNG5</accession>
<feature type="domain" description="Calponin-homology (CH)" evidence="5">
    <location>
        <begin position="21"/>
        <end position="126"/>
    </location>
</feature>
<dbReference type="FunFam" id="1.20.58.60:FF:000172">
    <property type="entry name" value="Spectrin beta chain"/>
    <property type="match status" value="1"/>
</dbReference>
<dbReference type="SMART" id="SM00033">
    <property type="entry name" value="CH"/>
    <property type="match status" value="2"/>
</dbReference>
<protein>
    <submittedName>
        <fullName evidence="6">Spectrin beta chain, non-erythrocytic 5</fullName>
    </submittedName>
</protein>
<name>A0A8J4UNG5_CLAMG</name>
<sequence>MSEVDEYEHGRIRELQQQRMAVQKKTYTKWMNSVFSKNGENIVLEDVYTELKTGVHLVRLLELISREKLPTPSRRTLRVHCLENNSIAINFLKTKIRVDLIGPENVVDGDRTLILGLIWIIILRFQIGAINLDELDSGNASLARRSAKEALLIWCQRKTAGYNNVDVQDFSSSWRDGLAFNALIHAHRPDLFNYNRLYPDEPRKNLGHAFTLAESEFGIMQLLDVDDIVVSHPDEKSIMTYVSLYYHYFSKMKQGQTIQKRIAKIVDLLKELDDMKRQYEHMVTDLLQWIRTKIVMLDDRSFPNSLPGMKQLVAAFKTFRTVEKPPKYQERGAIEAHLFNLRTKLMANNQRAYVPPEGKTLGDIERTWTLLERAEYERERDLQNALLKLEQLEQLAQKFGRKAALRESYLEDTMQLVQKDDLKGLETLEEAQVAAQKLEALRTDVLAREPRFQALSEMATIIERENYHSKDQVQAGSSDLGKHLPDVVDLLQKQELLDTKIISLGESLSAISSSALRGKHRAVSQVQRTVQELNSQYKSLLALSQNRRRALEGQLKLFEFFHDCEEVEAWIYEKWLLVQAASLGRDLSQIEQAIQNHKYFADAAEANSWLNDRKPLLTDEDYGKDEMSTIALLQRHQRLEKEMGAYASEMKRLSEQAQSAVQLAPLTTEPQQTKMVNYSDSSGDERETVKEKGRISVKNRETSPVLPQMQEFNAKIRFKYRGIKLTWDRGEMLTILSKEKDDKMLARDGKGNEQLVPSSYITELSSSMQKALPAPINTVPENQTRTVSRPRRTRSMRRGTAEIAITSMPDPHFQKDTIENTQNSLEKDFNSLCQLLQVNIH</sequence>
<keyword evidence="7" id="KW-1185">Reference proteome</keyword>
<dbReference type="Pfam" id="PF00435">
    <property type="entry name" value="Spectrin"/>
    <property type="match status" value="3"/>
</dbReference>
<dbReference type="InterPro" id="IPR001715">
    <property type="entry name" value="CH_dom"/>
</dbReference>
<evidence type="ECO:0000259" key="5">
    <source>
        <dbReference type="PROSITE" id="PS50021"/>
    </source>
</evidence>
<dbReference type="CDD" id="cd21247">
    <property type="entry name" value="CH_SPTBN5_rpt1"/>
    <property type="match status" value="1"/>
</dbReference>
<organism evidence="6 7">
    <name type="scientific">Clarias magur</name>
    <name type="common">Asian catfish</name>
    <name type="synonym">Macropteronotus magur</name>
    <dbReference type="NCBI Taxonomy" id="1594786"/>
    <lineage>
        <taxon>Eukaryota</taxon>
        <taxon>Metazoa</taxon>
        <taxon>Chordata</taxon>
        <taxon>Craniata</taxon>
        <taxon>Vertebrata</taxon>
        <taxon>Euteleostomi</taxon>
        <taxon>Actinopterygii</taxon>
        <taxon>Neopterygii</taxon>
        <taxon>Teleostei</taxon>
        <taxon>Ostariophysi</taxon>
        <taxon>Siluriformes</taxon>
        <taxon>Clariidae</taxon>
        <taxon>Clarias</taxon>
    </lineage>
</organism>
<dbReference type="InterPro" id="IPR018159">
    <property type="entry name" value="Spectrin/alpha-actinin"/>
</dbReference>
<dbReference type="Pfam" id="PF00307">
    <property type="entry name" value="CH"/>
    <property type="match status" value="2"/>
</dbReference>
<comment type="caution">
    <text evidence="6">The sequence shown here is derived from an EMBL/GenBank/DDBJ whole genome shotgun (WGS) entry which is preliminary data.</text>
</comment>
<dbReference type="EMBL" id="QNUK01000145">
    <property type="protein sequence ID" value="KAF5900112.1"/>
    <property type="molecule type" value="Genomic_DNA"/>
</dbReference>
<evidence type="ECO:0000256" key="2">
    <source>
        <dbReference type="ARBA" id="ARBA00023203"/>
    </source>
</evidence>
<dbReference type="OrthoDB" id="18740at2759"/>
<dbReference type="SUPFAM" id="SSF46966">
    <property type="entry name" value="Spectrin repeat"/>
    <property type="match status" value="4"/>
</dbReference>
<evidence type="ECO:0000256" key="4">
    <source>
        <dbReference type="SAM" id="MobiDB-lite"/>
    </source>
</evidence>
<evidence type="ECO:0000256" key="3">
    <source>
        <dbReference type="SAM" id="Coils"/>
    </source>
</evidence>
<dbReference type="InterPro" id="IPR002017">
    <property type="entry name" value="Spectrin_repeat"/>
</dbReference>
<gene>
    <name evidence="6" type="primary">sptbn5</name>
    <name evidence="6" type="ORF">DAT39_010196</name>
</gene>
<keyword evidence="1" id="KW-0677">Repeat</keyword>
<evidence type="ECO:0000256" key="1">
    <source>
        <dbReference type="ARBA" id="ARBA00022737"/>
    </source>
</evidence>
<dbReference type="AlphaFoldDB" id="A0A8J4UNG5"/>
<dbReference type="Gene3D" id="1.20.58.60">
    <property type="match status" value="3"/>
</dbReference>
<dbReference type="InterPro" id="IPR001589">
    <property type="entry name" value="Actinin_actin-bd_CS"/>
</dbReference>
<dbReference type="Proteomes" id="UP000727407">
    <property type="component" value="Unassembled WGS sequence"/>
</dbReference>
<dbReference type="PROSITE" id="PS00019">
    <property type="entry name" value="ACTININ_1"/>
    <property type="match status" value="1"/>
</dbReference>
<dbReference type="PANTHER" id="PTHR11915">
    <property type="entry name" value="SPECTRIN/FILAMIN RELATED CYTOSKELETAL PROTEIN"/>
    <property type="match status" value="1"/>
</dbReference>
<dbReference type="PROSITE" id="PS00020">
    <property type="entry name" value="ACTININ_2"/>
    <property type="match status" value="1"/>
</dbReference>
<feature type="domain" description="Calponin-homology (CH)" evidence="5">
    <location>
        <begin position="145"/>
        <end position="250"/>
    </location>
</feature>
<dbReference type="PROSITE" id="PS50021">
    <property type="entry name" value="CH"/>
    <property type="match status" value="2"/>
</dbReference>
<evidence type="ECO:0000313" key="7">
    <source>
        <dbReference type="Proteomes" id="UP000727407"/>
    </source>
</evidence>
<dbReference type="InterPro" id="IPR036872">
    <property type="entry name" value="CH_dom_sf"/>
</dbReference>
<proteinExistence type="predicted"/>
<dbReference type="Gene3D" id="1.10.418.10">
    <property type="entry name" value="Calponin-like domain"/>
    <property type="match status" value="2"/>
</dbReference>
<feature type="compositionally biased region" description="Basic and acidic residues" evidence="4">
    <location>
        <begin position="683"/>
        <end position="695"/>
    </location>
</feature>
<dbReference type="FunFam" id="1.10.418.10:FF:000001">
    <property type="entry name" value="Actinin alpha 1"/>
    <property type="match status" value="1"/>
</dbReference>
<dbReference type="SUPFAM" id="SSF47576">
    <property type="entry name" value="Calponin-homology domain, CH-domain"/>
    <property type="match status" value="1"/>
</dbReference>